<feature type="transmembrane region" description="Helical" evidence="1">
    <location>
        <begin position="17"/>
        <end position="36"/>
    </location>
</feature>
<dbReference type="KEGG" id="cic:CICLE_v10027326mg"/>
<proteinExistence type="predicted"/>
<protein>
    <submittedName>
        <fullName evidence="2">Uncharacterized protein</fullName>
    </submittedName>
</protein>
<organism evidence="2 3">
    <name type="scientific">Citrus clementina</name>
    <name type="common">Clementine</name>
    <name type="synonym">Citrus deliciosa x Citrus sinensis</name>
    <dbReference type="NCBI Taxonomy" id="85681"/>
    <lineage>
        <taxon>Eukaryota</taxon>
        <taxon>Viridiplantae</taxon>
        <taxon>Streptophyta</taxon>
        <taxon>Embryophyta</taxon>
        <taxon>Tracheophyta</taxon>
        <taxon>Spermatophyta</taxon>
        <taxon>Magnoliopsida</taxon>
        <taxon>eudicotyledons</taxon>
        <taxon>Gunneridae</taxon>
        <taxon>Pentapetalae</taxon>
        <taxon>rosids</taxon>
        <taxon>malvids</taxon>
        <taxon>Sapindales</taxon>
        <taxon>Rutaceae</taxon>
        <taxon>Aurantioideae</taxon>
        <taxon>Citrus</taxon>
    </lineage>
</organism>
<evidence type="ECO:0000313" key="3">
    <source>
        <dbReference type="Proteomes" id="UP000030687"/>
    </source>
</evidence>
<dbReference type="Proteomes" id="UP000030687">
    <property type="component" value="Unassembled WGS sequence"/>
</dbReference>
<evidence type="ECO:0000313" key="2">
    <source>
        <dbReference type="EMBL" id="ESR41276.1"/>
    </source>
</evidence>
<dbReference type="Gramene" id="ESR41276">
    <property type="protein sequence ID" value="ESR41276"/>
    <property type="gene ID" value="CICLE_v10027326mg"/>
</dbReference>
<keyword evidence="1" id="KW-0812">Transmembrane</keyword>
<name>V4SVU2_CITCL</name>
<dbReference type="EMBL" id="KI536925">
    <property type="protein sequence ID" value="ESR41276.1"/>
    <property type="molecule type" value="Genomic_DNA"/>
</dbReference>
<reference evidence="2 3" key="1">
    <citation type="submission" date="2013-10" db="EMBL/GenBank/DDBJ databases">
        <authorList>
            <consortium name="International Citrus Genome Consortium"/>
            <person name="Jenkins J."/>
            <person name="Schmutz J."/>
            <person name="Prochnik S."/>
            <person name="Rokhsar D."/>
            <person name="Gmitter F."/>
            <person name="Ollitrault P."/>
            <person name="Machado M."/>
            <person name="Talon M."/>
            <person name="Wincker P."/>
            <person name="Jaillon O."/>
            <person name="Morgante M."/>
        </authorList>
    </citation>
    <scope>NUCLEOTIDE SEQUENCE</scope>
    <source>
        <strain evidence="3">cv. Clemenules</strain>
    </source>
</reference>
<sequence length="113" mass="12672">MLDFGEELTRETLKIPWLIWIQIIVLLLLVILLYCFSLFPLDLSQEGTCNNTNTSTTLPSSSSSSSAPVVLKQNTTTFRNHLQPSQCFLVGKAKTLLFDLKAVPSESDLKKLR</sequence>
<keyword evidence="1" id="KW-1133">Transmembrane helix</keyword>
<accession>V4SVU2</accession>
<keyword evidence="1" id="KW-0472">Membrane</keyword>
<dbReference type="InParanoid" id="V4SVU2"/>
<evidence type="ECO:0000256" key="1">
    <source>
        <dbReference type="SAM" id="Phobius"/>
    </source>
</evidence>
<dbReference type="AlphaFoldDB" id="V4SVU2"/>
<keyword evidence="3" id="KW-1185">Reference proteome</keyword>
<gene>
    <name evidence="2" type="ORF">CICLE_v10027326mg</name>
</gene>